<dbReference type="CDD" id="cd00293">
    <property type="entry name" value="USP-like"/>
    <property type="match status" value="1"/>
</dbReference>
<dbReference type="PANTHER" id="PTHR46268:SF15">
    <property type="entry name" value="UNIVERSAL STRESS PROTEIN HP_0031"/>
    <property type="match status" value="1"/>
</dbReference>
<reference evidence="3 4" key="1">
    <citation type="submission" date="2017-04" db="EMBL/GenBank/DDBJ databases">
        <authorList>
            <person name="Afonso C.L."/>
            <person name="Miller P.J."/>
            <person name="Scott M.A."/>
            <person name="Spackman E."/>
            <person name="Goraichik I."/>
            <person name="Dimitrov K.M."/>
            <person name="Suarez D.L."/>
            <person name="Swayne D.E."/>
        </authorList>
    </citation>
    <scope>NUCLEOTIDE SEQUENCE [LARGE SCALE GENOMIC DNA]</scope>
    <source>
        <strain evidence="3 4">B5P</strain>
    </source>
</reference>
<gene>
    <name evidence="3" type="ORF">SAMN02982922_1724</name>
</gene>
<evidence type="ECO:0000313" key="3">
    <source>
        <dbReference type="EMBL" id="SMH36274.1"/>
    </source>
</evidence>
<keyword evidence="4" id="KW-1185">Reference proteome</keyword>
<dbReference type="OrthoDB" id="9804721at2"/>
<dbReference type="EMBL" id="FXBL01000004">
    <property type="protein sequence ID" value="SMH36274.1"/>
    <property type="molecule type" value="Genomic_DNA"/>
</dbReference>
<sequence>MSGTTLLTILGAAIDNDLKEAIAVAQTVDAHLSVVAMGVAPSPPIGEVGAAAALTSVWLETRAAEEQALTARAEQLEGLLAADSVKGDVSDAYVEAGIIADEVGRRGRCADAIFIGPSLRKDPVLGSSVLEAALFETGVPVVVAPAGSPPDLGCERIVVAWNSSFESARALHAAIGLLPKVRHVHIAMVDPKASETDGGEEPGADIAAYLARKGYDVSVDRLAGMGLAPEAVLTRHASDVAAGMLVMGAYSHSRLRQRIFGGVTRSMLESPPLPLLLAH</sequence>
<proteinExistence type="inferred from homology"/>
<dbReference type="AlphaFoldDB" id="A0A1X7NEY8"/>
<dbReference type="InterPro" id="IPR006016">
    <property type="entry name" value="UspA"/>
</dbReference>
<organism evidence="3 4">
    <name type="scientific">Mesorhizobium australicum</name>
    <dbReference type="NCBI Taxonomy" id="536018"/>
    <lineage>
        <taxon>Bacteria</taxon>
        <taxon>Pseudomonadati</taxon>
        <taxon>Pseudomonadota</taxon>
        <taxon>Alphaproteobacteria</taxon>
        <taxon>Hyphomicrobiales</taxon>
        <taxon>Phyllobacteriaceae</taxon>
        <taxon>Mesorhizobium</taxon>
    </lineage>
</organism>
<dbReference type="Gene3D" id="3.40.50.12370">
    <property type="match status" value="1"/>
</dbReference>
<evidence type="ECO:0000256" key="1">
    <source>
        <dbReference type="ARBA" id="ARBA00008791"/>
    </source>
</evidence>
<evidence type="ECO:0000259" key="2">
    <source>
        <dbReference type="Pfam" id="PF00582"/>
    </source>
</evidence>
<dbReference type="RefSeq" id="WP_085463795.1">
    <property type="nucleotide sequence ID" value="NZ_FXBL01000004.1"/>
</dbReference>
<dbReference type="Pfam" id="PF00582">
    <property type="entry name" value="Usp"/>
    <property type="match status" value="1"/>
</dbReference>
<accession>A0A1X7NEY8</accession>
<dbReference type="PANTHER" id="PTHR46268">
    <property type="entry name" value="STRESS RESPONSE PROTEIN NHAX"/>
    <property type="match status" value="1"/>
</dbReference>
<protein>
    <submittedName>
        <fullName evidence="3">Universal stress protein family protein</fullName>
    </submittedName>
</protein>
<dbReference type="SUPFAM" id="SSF52402">
    <property type="entry name" value="Adenine nucleotide alpha hydrolases-like"/>
    <property type="match status" value="1"/>
</dbReference>
<feature type="domain" description="UspA" evidence="2">
    <location>
        <begin position="155"/>
        <end position="278"/>
    </location>
</feature>
<evidence type="ECO:0000313" key="4">
    <source>
        <dbReference type="Proteomes" id="UP000193083"/>
    </source>
</evidence>
<dbReference type="Proteomes" id="UP000193083">
    <property type="component" value="Unassembled WGS sequence"/>
</dbReference>
<comment type="similarity">
    <text evidence="1">Belongs to the universal stress protein A family.</text>
</comment>
<name>A0A1X7NEY8_9HYPH</name>